<dbReference type="Gene3D" id="3.40.50.12780">
    <property type="entry name" value="N-terminal domain of ligase-like"/>
    <property type="match status" value="1"/>
</dbReference>
<dbReference type="InterPro" id="IPR051087">
    <property type="entry name" value="Mitochondrial_ACSM"/>
</dbReference>
<dbReference type="SUPFAM" id="SSF56801">
    <property type="entry name" value="Acetyl-CoA synthetase-like"/>
    <property type="match status" value="1"/>
</dbReference>
<keyword evidence="8" id="KW-1185">Reference proteome</keyword>
<evidence type="ECO:0000256" key="2">
    <source>
        <dbReference type="ARBA" id="ARBA00022598"/>
    </source>
</evidence>
<dbReference type="GO" id="GO:0016878">
    <property type="term" value="F:acid-thiol ligase activity"/>
    <property type="evidence" value="ECO:0007669"/>
    <property type="project" value="UniProtKB-ARBA"/>
</dbReference>
<dbReference type="GO" id="GO:0016405">
    <property type="term" value="F:CoA-ligase activity"/>
    <property type="evidence" value="ECO:0007669"/>
    <property type="project" value="UniProtKB-ARBA"/>
</dbReference>
<dbReference type="InterPro" id="IPR000873">
    <property type="entry name" value="AMP-dep_synth/lig_dom"/>
</dbReference>
<evidence type="ECO:0000256" key="4">
    <source>
        <dbReference type="ARBA" id="ARBA00022840"/>
    </source>
</evidence>
<evidence type="ECO:0000313" key="8">
    <source>
        <dbReference type="Proteomes" id="UP001596406"/>
    </source>
</evidence>
<dbReference type="InterPro" id="IPR042099">
    <property type="entry name" value="ANL_N_sf"/>
</dbReference>
<evidence type="ECO:0000259" key="6">
    <source>
        <dbReference type="Pfam" id="PF13193"/>
    </source>
</evidence>
<evidence type="ECO:0000256" key="1">
    <source>
        <dbReference type="ARBA" id="ARBA00006432"/>
    </source>
</evidence>
<keyword evidence="2" id="KW-0436">Ligase</keyword>
<feature type="domain" description="AMP-dependent synthetase/ligase" evidence="5">
    <location>
        <begin position="55"/>
        <end position="403"/>
    </location>
</feature>
<dbReference type="PROSITE" id="PS00455">
    <property type="entry name" value="AMP_BINDING"/>
    <property type="match status" value="1"/>
</dbReference>
<protein>
    <submittedName>
        <fullName evidence="7">Acyl-CoA synthetase</fullName>
    </submittedName>
</protein>
<evidence type="ECO:0000256" key="3">
    <source>
        <dbReference type="ARBA" id="ARBA00022741"/>
    </source>
</evidence>
<comment type="caution">
    <text evidence="7">The sequence shown here is derived from an EMBL/GenBank/DDBJ whole genome shotgun (WGS) entry which is preliminary data.</text>
</comment>
<accession>A0ABD5UGV5</accession>
<dbReference type="InterPro" id="IPR025110">
    <property type="entry name" value="AMP-bd_C"/>
</dbReference>
<dbReference type="Gene3D" id="3.30.300.30">
    <property type="match status" value="1"/>
</dbReference>
<dbReference type="GO" id="GO:0005524">
    <property type="term" value="F:ATP binding"/>
    <property type="evidence" value="ECO:0007669"/>
    <property type="project" value="UniProtKB-KW"/>
</dbReference>
<proteinExistence type="inferred from homology"/>
<comment type="similarity">
    <text evidence="1">Belongs to the ATP-dependent AMP-binding enzyme family.</text>
</comment>
<dbReference type="InterPro" id="IPR020845">
    <property type="entry name" value="AMP-binding_CS"/>
</dbReference>
<dbReference type="PANTHER" id="PTHR43605">
    <property type="entry name" value="ACYL-COENZYME A SYNTHETASE"/>
    <property type="match status" value="1"/>
</dbReference>
<gene>
    <name evidence="7" type="ORF">ACFQHK_18315</name>
</gene>
<dbReference type="Pfam" id="PF13193">
    <property type="entry name" value="AMP-binding_C"/>
    <property type="match status" value="1"/>
</dbReference>
<reference evidence="7 8" key="1">
    <citation type="journal article" date="2019" name="Int. J. Syst. Evol. Microbiol.">
        <title>The Global Catalogue of Microorganisms (GCM) 10K type strain sequencing project: providing services to taxonomists for standard genome sequencing and annotation.</title>
        <authorList>
            <consortium name="The Broad Institute Genomics Platform"/>
            <consortium name="The Broad Institute Genome Sequencing Center for Infectious Disease"/>
            <person name="Wu L."/>
            <person name="Ma J."/>
        </authorList>
    </citation>
    <scope>NUCLEOTIDE SEQUENCE [LARGE SCALE GENOMIC DNA]</scope>
    <source>
        <strain evidence="7 8">PSRA2</strain>
    </source>
</reference>
<sequence>MRIDLSQYDSYDEAYRQFEWDIPESFNMADALCGQWADGDDGKRRVGLFYESEDGARETYTFWEIQRVANRVSNLLADHGVERGTRVGIVLPQRPETLFANLGVLQLGAVSVPLSVLYGSEGLHYRLDHSQTQVAIVDEQRADLVEELREDLPHLETVITVDDPEDVEGVSWDDGIAASSPRFETVETAVEDSAYIIYTSGTTGKPKGAHHAHRSLFGYIPGWQMINEFPGGNAVHYTPAGWSWVGGLFAVVWGAWYHGQPVVGYGGQFDPETVYSLLERYGVTNPLLTATMVRLLRQVDASAYDLDVEVVPSGGETVTEDIIEFVETEWDALVNEIYGQTECNFLVGTNHRQMEINLAAAGKPCPGHEIAIVDEQTGERIENGEIGHIAVKRPDPSMLLGYWNQPDLTEDLFVGDWMLTGDAGSMDDDGYLYYEGRADDVIITSGYRVSPLEIEASLREHEAVSDAVVVGVDDSDRGTIVKAFVVPEPNVTPSDTLVTDLQQFVKDREAAYKYPRQVEFVDEFPTTVSGKIQRHKLTE</sequence>
<keyword evidence="4" id="KW-0067">ATP-binding</keyword>
<organism evidence="7 8">
    <name type="scientific">Halomarina ordinaria</name>
    <dbReference type="NCBI Taxonomy" id="3033939"/>
    <lineage>
        <taxon>Archaea</taxon>
        <taxon>Methanobacteriati</taxon>
        <taxon>Methanobacteriota</taxon>
        <taxon>Stenosarchaea group</taxon>
        <taxon>Halobacteria</taxon>
        <taxon>Halobacteriales</taxon>
        <taxon>Natronomonadaceae</taxon>
        <taxon>Halomarina</taxon>
    </lineage>
</organism>
<name>A0ABD5UGV5_9EURY</name>
<keyword evidence="3" id="KW-0547">Nucleotide-binding</keyword>
<evidence type="ECO:0000313" key="7">
    <source>
        <dbReference type="EMBL" id="MFC6838437.1"/>
    </source>
</evidence>
<dbReference type="RefSeq" id="WP_304450123.1">
    <property type="nucleotide sequence ID" value="NZ_JARRAH010000005.1"/>
</dbReference>
<feature type="domain" description="AMP-binding enzyme C-terminal" evidence="6">
    <location>
        <begin position="453"/>
        <end position="531"/>
    </location>
</feature>
<dbReference type="InterPro" id="IPR045851">
    <property type="entry name" value="AMP-bd_C_sf"/>
</dbReference>
<dbReference type="Proteomes" id="UP001596406">
    <property type="component" value="Unassembled WGS sequence"/>
</dbReference>
<evidence type="ECO:0000259" key="5">
    <source>
        <dbReference type="Pfam" id="PF00501"/>
    </source>
</evidence>
<dbReference type="EMBL" id="JBHSXM010000005">
    <property type="protein sequence ID" value="MFC6838437.1"/>
    <property type="molecule type" value="Genomic_DNA"/>
</dbReference>
<dbReference type="Pfam" id="PF00501">
    <property type="entry name" value="AMP-binding"/>
    <property type="match status" value="1"/>
</dbReference>
<dbReference type="PANTHER" id="PTHR43605:SF10">
    <property type="entry name" value="ACYL-COA SYNTHETASE MEDIUM CHAIN FAMILY MEMBER 3"/>
    <property type="match status" value="1"/>
</dbReference>
<dbReference type="AlphaFoldDB" id="A0ABD5UGV5"/>